<reference evidence="2" key="1">
    <citation type="journal article" date="2023" name="Mol. Phylogenet. Evol.">
        <title>Genome-scale phylogeny and comparative genomics of the fungal order Sordariales.</title>
        <authorList>
            <person name="Hensen N."/>
            <person name="Bonometti L."/>
            <person name="Westerberg I."/>
            <person name="Brannstrom I.O."/>
            <person name="Guillou S."/>
            <person name="Cros-Aarteil S."/>
            <person name="Calhoun S."/>
            <person name="Haridas S."/>
            <person name="Kuo A."/>
            <person name="Mondo S."/>
            <person name="Pangilinan J."/>
            <person name="Riley R."/>
            <person name="LaButti K."/>
            <person name="Andreopoulos B."/>
            <person name="Lipzen A."/>
            <person name="Chen C."/>
            <person name="Yan M."/>
            <person name="Daum C."/>
            <person name="Ng V."/>
            <person name="Clum A."/>
            <person name="Steindorff A."/>
            <person name="Ohm R.A."/>
            <person name="Martin F."/>
            <person name="Silar P."/>
            <person name="Natvig D.O."/>
            <person name="Lalanne C."/>
            <person name="Gautier V."/>
            <person name="Ament-Velasquez S.L."/>
            <person name="Kruys A."/>
            <person name="Hutchinson M.I."/>
            <person name="Powell A.J."/>
            <person name="Barry K."/>
            <person name="Miller A.N."/>
            <person name="Grigoriev I.V."/>
            <person name="Debuchy R."/>
            <person name="Gladieux P."/>
            <person name="Hiltunen Thoren M."/>
            <person name="Johannesson H."/>
        </authorList>
    </citation>
    <scope>NUCLEOTIDE SEQUENCE</scope>
    <source>
        <strain evidence="2">CBS 626.80</strain>
    </source>
</reference>
<feature type="chain" id="PRO_5042942192" description="Secreted protein" evidence="1">
    <location>
        <begin position="23"/>
        <end position="81"/>
    </location>
</feature>
<keyword evidence="1" id="KW-0732">Signal</keyword>
<name>A0AAN6SD84_9PEZI</name>
<dbReference type="Proteomes" id="UP001303222">
    <property type="component" value="Unassembled WGS sequence"/>
</dbReference>
<evidence type="ECO:0008006" key="4">
    <source>
        <dbReference type="Google" id="ProtNLM"/>
    </source>
</evidence>
<organism evidence="2 3">
    <name type="scientific">Pseudoneurospora amorphoporcata</name>
    <dbReference type="NCBI Taxonomy" id="241081"/>
    <lineage>
        <taxon>Eukaryota</taxon>
        <taxon>Fungi</taxon>
        <taxon>Dikarya</taxon>
        <taxon>Ascomycota</taxon>
        <taxon>Pezizomycotina</taxon>
        <taxon>Sordariomycetes</taxon>
        <taxon>Sordariomycetidae</taxon>
        <taxon>Sordariales</taxon>
        <taxon>Sordariaceae</taxon>
        <taxon>Pseudoneurospora</taxon>
    </lineage>
</organism>
<evidence type="ECO:0000313" key="3">
    <source>
        <dbReference type="Proteomes" id="UP001303222"/>
    </source>
</evidence>
<dbReference type="AlphaFoldDB" id="A0AAN6SD84"/>
<gene>
    <name evidence="2" type="ORF">QBC32DRAFT_349340</name>
</gene>
<feature type="signal peptide" evidence="1">
    <location>
        <begin position="1"/>
        <end position="22"/>
    </location>
</feature>
<protein>
    <recommendedName>
        <fullName evidence="4">Secreted protein</fullName>
    </recommendedName>
</protein>
<proteinExistence type="predicted"/>
<accession>A0AAN6SD84</accession>
<keyword evidence="3" id="KW-1185">Reference proteome</keyword>
<sequence length="81" mass="8987">MVLMFLFCLGLFCFSGFWLNLASDHILGFRKMHCDKQYLAVSMRVGNPPHPQGRTSNAVCRARHGGGAPNLEAPPTSPLWI</sequence>
<evidence type="ECO:0000313" key="2">
    <source>
        <dbReference type="EMBL" id="KAK3949339.1"/>
    </source>
</evidence>
<reference evidence="2" key="2">
    <citation type="submission" date="2023-06" db="EMBL/GenBank/DDBJ databases">
        <authorList>
            <consortium name="Lawrence Berkeley National Laboratory"/>
            <person name="Mondo S.J."/>
            <person name="Hensen N."/>
            <person name="Bonometti L."/>
            <person name="Westerberg I."/>
            <person name="Brannstrom I.O."/>
            <person name="Guillou S."/>
            <person name="Cros-Aarteil S."/>
            <person name="Calhoun S."/>
            <person name="Haridas S."/>
            <person name="Kuo A."/>
            <person name="Pangilinan J."/>
            <person name="Riley R."/>
            <person name="Labutti K."/>
            <person name="Andreopoulos B."/>
            <person name="Lipzen A."/>
            <person name="Chen C."/>
            <person name="Yanf M."/>
            <person name="Daum C."/>
            <person name="Ng V."/>
            <person name="Clum A."/>
            <person name="Steindorff A."/>
            <person name="Ohm R."/>
            <person name="Martin F."/>
            <person name="Silar P."/>
            <person name="Natvig D."/>
            <person name="Lalanne C."/>
            <person name="Gautier V."/>
            <person name="Ament-Velasquez S.L."/>
            <person name="Kruys A."/>
            <person name="Hutchinson M.I."/>
            <person name="Powell A.J."/>
            <person name="Barry K."/>
            <person name="Miller A.N."/>
            <person name="Grigoriev I.V."/>
            <person name="Debuchy R."/>
            <person name="Gladieux P."/>
            <person name="Thoren M.H."/>
            <person name="Johannesson H."/>
        </authorList>
    </citation>
    <scope>NUCLEOTIDE SEQUENCE</scope>
    <source>
        <strain evidence="2">CBS 626.80</strain>
    </source>
</reference>
<comment type="caution">
    <text evidence="2">The sequence shown here is derived from an EMBL/GenBank/DDBJ whole genome shotgun (WGS) entry which is preliminary data.</text>
</comment>
<dbReference type="EMBL" id="MU859218">
    <property type="protein sequence ID" value="KAK3949339.1"/>
    <property type="molecule type" value="Genomic_DNA"/>
</dbReference>
<evidence type="ECO:0000256" key="1">
    <source>
        <dbReference type="SAM" id="SignalP"/>
    </source>
</evidence>